<organism evidence="2 3">
    <name type="scientific">Xenopus laevis</name>
    <name type="common">African clawed frog</name>
    <dbReference type="NCBI Taxonomy" id="8355"/>
    <lineage>
        <taxon>Eukaryota</taxon>
        <taxon>Metazoa</taxon>
        <taxon>Chordata</taxon>
        <taxon>Craniata</taxon>
        <taxon>Vertebrata</taxon>
        <taxon>Euteleostomi</taxon>
        <taxon>Amphibia</taxon>
        <taxon>Batrachia</taxon>
        <taxon>Anura</taxon>
        <taxon>Pipoidea</taxon>
        <taxon>Pipidae</taxon>
        <taxon>Xenopodinae</taxon>
        <taxon>Xenopus</taxon>
        <taxon>Xenopus</taxon>
    </lineage>
</organism>
<proteinExistence type="predicted"/>
<accession>A0A974HN78</accession>
<keyword evidence="1" id="KW-1133">Transmembrane helix</keyword>
<keyword evidence="1" id="KW-0472">Membrane</keyword>
<reference evidence="3" key="1">
    <citation type="journal article" date="2016" name="Nature">
        <title>Genome evolution in the allotetraploid frog Xenopus laevis.</title>
        <authorList>
            <person name="Session A.M."/>
            <person name="Uno Y."/>
            <person name="Kwon T."/>
            <person name="Chapman J.A."/>
            <person name="Toyoda A."/>
            <person name="Takahashi S."/>
            <person name="Fukui A."/>
            <person name="Hikosaka A."/>
            <person name="Suzuki A."/>
            <person name="Kondo M."/>
            <person name="van Heeringen S.J."/>
            <person name="Quigley I."/>
            <person name="Heinz S."/>
            <person name="Ogino H."/>
            <person name="Ochi H."/>
            <person name="Hellsten U."/>
            <person name="Lyons J.B."/>
            <person name="Simakov O."/>
            <person name="Putnam N."/>
            <person name="Stites J."/>
            <person name="Kuroki Y."/>
            <person name="Tanaka T."/>
            <person name="Michiue T."/>
            <person name="Watanabe M."/>
            <person name="Bogdanovic O."/>
            <person name="Lister R."/>
            <person name="Georgiou G."/>
            <person name="Paranjpe S.S."/>
            <person name="van Kruijsbergen I."/>
            <person name="Shu S."/>
            <person name="Carlson J."/>
            <person name="Kinoshita T."/>
            <person name="Ohta Y."/>
            <person name="Mawaribuchi S."/>
            <person name="Jenkins J."/>
            <person name="Grimwood J."/>
            <person name="Schmutz J."/>
            <person name="Mitros T."/>
            <person name="Mozaffari S.V."/>
            <person name="Suzuki Y."/>
            <person name="Haramoto Y."/>
            <person name="Yamamoto T.S."/>
            <person name="Takagi C."/>
            <person name="Heald R."/>
            <person name="Miller K."/>
            <person name="Haudenschild C."/>
            <person name="Kitzman J."/>
            <person name="Nakayama T."/>
            <person name="Izutsu Y."/>
            <person name="Robert J."/>
            <person name="Fortriede J."/>
            <person name="Burns K."/>
            <person name="Lotay V."/>
            <person name="Karimi K."/>
            <person name="Yasuoka Y."/>
            <person name="Dichmann D.S."/>
            <person name="Flajnik M.F."/>
            <person name="Houston D.W."/>
            <person name="Shendure J."/>
            <person name="DuPasquier L."/>
            <person name="Vize P.D."/>
            <person name="Zorn A.M."/>
            <person name="Ito M."/>
            <person name="Marcotte E.M."/>
            <person name="Wallingford J.B."/>
            <person name="Ito Y."/>
            <person name="Asashima M."/>
            <person name="Ueno N."/>
            <person name="Matsuda Y."/>
            <person name="Veenstra G.J."/>
            <person name="Fujiyama A."/>
            <person name="Harland R.M."/>
            <person name="Taira M."/>
            <person name="Rokhsar D.S."/>
        </authorList>
    </citation>
    <scope>NUCLEOTIDE SEQUENCE [LARGE SCALE GENOMIC DNA]</scope>
    <source>
        <strain evidence="3">J</strain>
    </source>
</reference>
<dbReference type="EMBL" id="CM004472">
    <property type="protein sequence ID" value="OCT84302.1"/>
    <property type="molecule type" value="Genomic_DNA"/>
</dbReference>
<dbReference type="AlphaFoldDB" id="A0A974HN78"/>
<gene>
    <name evidence="2" type="ORF">XELAEV_180224594mg</name>
</gene>
<evidence type="ECO:0000313" key="2">
    <source>
        <dbReference type="EMBL" id="OCT84302.1"/>
    </source>
</evidence>
<sequence>MKMPSKGKYFINDNEDWMISHSLYEKYQCISQHYPLLLILLFVMGTYCITLIALFFIYNQ</sequence>
<feature type="transmembrane region" description="Helical" evidence="1">
    <location>
        <begin position="36"/>
        <end position="58"/>
    </location>
</feature>
<protein>
    <submittedName>
        <fullName evidence="2">Uncharacterized protein</fullName>
    </submittedName>
</protein>
<evidence type="ECO:0000256" key="1">
    <source>
        <dbReference type="SAM" id="Phobius"/>
    </source>
</evidence>
<dbReference type="Proteomes" id="UP000694892">
    <property type="component" value="Chromosome 4L"/>
</dbReference>
<name>A0A974HN78_XENLA</name>
<keyword evidence="1" id="KW-0812">Transmembrane</keyword>
<evidence type="ECO:0000313" key="3">
    <source>
        <dbReference type="Proteomes" id="UP000694892"/>
    </source>
</evidence>
<feature type="non-terminal residue" evidence="2">
    <location>
        <position position="1"/>
    </location>
</feature>
<feature type="non-terminal residue" evidence="2">
    <location>
        <position position="60"/>
    </location>
</feature>